<proteinExistence type="predicted"/>
<name>A0A7R9DDA6_TIMCR</name>
<protein>
    <submittedName>
        <fullName evidence="1">Uncharacterized protein</fullName>
    </submittedName>
</protein>
<evidence type="ECO:0000313" key="1">
    <source>
        <dbReference type="EMBL" id="CAD7411551.1"/>
    </source>
</evidence>
<gene>
    <name evidence="1" type="ORF">TCEB3V08_LOCUS10988</name>
</gene>
<sequence length="74" mass="8260">MMGETPEDYIIGLGNFSNVFLPKSVYYLECDSPITPAFIRKSYSSARGPSVRVEDVWCPQHLADEVGLSPNQVH</sequence>
<accession>A0A7R9DDA6</accession>
<reference evidence="1" key="1">
    <citation type="submission" date="2020-11" db="EMBL/GenBank/DDBJ databases">
        <authorList>
            <person name="Tran Van P."/>
        </authorList>
    </citation>
    <scope>NUCLEOTIDE SEQUENCE</scope>
</reference>
<dbReference type="AlphaFoldDB" id="A0A7R9DDA6"/>
<organism evidence="1">
    <name type="scientific">Timema cristinae</name>
    <name type="common">Walking stick</name>
    <dbReference type="NCBI Taxonomy" id="61476"/>
    <lineage>
        <taxon>Eukaryota</taxon>
        <taxon>Metazoa</taxon>
        <taxon>Ecdysozoa</taxon>
        <taxon>Arthropoda</taxon>
        <taxon>Hexapoda</taxon>
        <taxon>Insecta</taxon>
        <taxon>Pterygota</taxon>
        <taxon>Neoptera</taxon>
        <taxon>Polyneoptera</taxon>
        <taxon>Phasmatodea</taxon>
        <taxon>Timematodea</taxon>
        <taxon>Timematoidea</taxon>
        <taxon>Timematidae</taxon>
        <taxon>Timema</taxon>
    </lineage>
</organism>
<dbReference type="EMBL" id="OC322294">
    <property type="protein sequence ID" value="CAD7411551.1"/>
    <property type="molecule type" value="Genomic_DNA"/>
</dbReference>